<accession>A0A0B7ATM0</accession>
<proteinExistence type="predicted"/>
<dbReference type="EMBL" id="HACG01037514">
    <property type="protein sequence ID" value="CEK84379.1"/>
    <property type="molecule type" value="Transcribed_RNA"/>
</dbReference>
<evidence type="ECO:0000313" key="1">
    <source>
        <dbReference type="EMBL" id="CEK84379.1"/>
    </source>
</evidence>
<name>A0A0B7ATM0_9EUPU</name>
<protein>
    <submittedName>
        <fullName evidence="1">Uncharacterized protein</fullName>
    </submittedName>
</protein>
<organism evidence="1">
    <name type="scientific">Arion vulgaris</name>
    <dbReference type="NCBI Taxonomy" id="1028688"/>
    <lineage>
        <taxon>Eukaryota</taxon>
        <taxon>Metazoa</taxon>
        <taxon>Spiralia</taxon>
        <taxon>Lophotrochozoa</taxon>
        <taxon>Mollusca</taxon>
        <taxon>Gastropoda</taxon>
        <taxon>Heterobranchia</taxon>
        <taxon>Euthyneura</taxon>
        <taxon>Panpulmonata</taxon>
        <taxon>Eupulmonata</taxon>
        <taxon>Stylommatophora</taxon>
        <taxon>Helicina</taxon>
        <taxon>Arionoidea</taxon>
        <taxon>Arionidae</taxon>
        <taxon>Arion</taxon>
    </lineage>
</organism>
<gene>
    <name evidence="1" type="primary">ORF142382</name>
</gene>
<dbReference type="AlphaFoldDB" id="A0A0B7ATM0"/>
<reference evidence="1" key="1">
    <citation type="submission" date="2014-12" db="EMBL/GenBank/DDBJ databases">
        <title>Insight into the proteome of Arion vulgaris.</title>
        <authorList>
            <person name="Aradska J."/>
            <person name="Bulat T."/>
            <person name="Smidak R."/>
            <person name="Sarate P."/>
            <person name="Gangsoo J."/>
            <person name="Sialana F."/>
            <person name="Bilban M."/>
            <person name="Lubec G."/>
        </authorList>
    </citation>
    <scope>NUCLEOTIDE SEQUENCE</scope>
    <source>
        <tissue evidence="1">Skin</tissue>
    </source>
</reference>
<sequence length="52" mass="5972">MFYPFLPVQNILSSAVEVYQLDLSMTERQVGGNMQRNVVMTLFIHAHSNKLC</sequence>